<dbReference type="GO" id="GO:0042910">
    <property type="term" value="F:xenobiotic transmembrane transporter activity"/>
    <property type="evidence" value="ECO:0007669"/>
    <property type="project" value="TreeGrafter"/>
</dbReference>
<keyword evidence="6 8" id="KW-1133">Transmembrane helix</keyword>
<keyword evidence="7 8" id="KW-0472">Membrane</keyword>
<evidence type="ECO:0000256" key="6">
    <source>
        <dbReference type="ARBA" id="ARBA00022989"/>
    </source>
</evidence>
<dbReference type="AlphaFoldDB" id="A0A2I7N6K5"/>
<dbReference type="SUPFAM" id="SSF82714">
    <property type="entry name" value="Multidrug efflux transporter AcrB TolC docking domain, DN and DC subdomains"/>
    <property type="match status" value="2"/>
</dbReference>
<gene>
    <name evidence="9" type="ORF">CUN60_07145</name>
</gene>
<dbReference type="Gene3D" id="3.30.2090.10">
    <property type="entry name" value="Multidrug efflux transporter AcrB TolC docking domain, DN and DC subdomains"/>
    <property type="match status" value="2"/>
</dbReference>
<dbReference type="Gene3D" id="1.20.1640.10">
    <property type="entry name" value="Multidrug efflux transporter AcrB transmembrane domain"/>
    <property type="match status" value="2"/>
</dbReference>
<organism evidence="9 10">
    <name type="scientific">Aquella oligotrophica</name>
    <dbReference type="NCBI Taxonomy" id="2067065"/>
    <lineage>
        <taxon>Bacteria</taxon>
        <taxon>Pseudomonadati</taxon>
        <taxon>Pseudomonadota</taxon>
        <taxon>Betaproteobacteria</taxon>
        <taxon>Neisseriales</taxon>
        <taxon>Neisseriaceae</taxon>
        <taxon>Aquella</taxon>
    </lineage>
</organism>
<evidence type="ECO:0000313" key="10">
    <source>
        <dbReference type="Proteomes" id="UP000236655"/>
    </source>
</evidence>
<dbReference type="SUPFAM" id="SSF82693">
    <property type="entry name" value="Multidrug efflux transporter AcrB pore domain, PN1, PN2, PC1 and PC2 subdomains"/>
    <property type="match status" value="2"/>
</dbReference>
<feature type="transmembrane region" description="Helical" evidence="8">
    <location>
        <begin position="980"/>
        <end position="999"/>
    </location>
</feature>
<evidence type="ECO:0000256" key="1">
    <source>
        <dbReference type="ARBA" id="ARBA00004651"/>
    </source>
</evidence>
<comment type="similarity">
    <text evidence="2">Belongs to the resistance-nodulation-cell division (RND) (TC 2.A.6) family.</text>
</comment>
<dbReference type="SUPFAM" id="SSF82866">
    <property type="entry name" value="Multidrug efflux transporter AcrB transmembrane domain"/>
    <property type="match status" value="2"/>
</dbReference>
<evidence type="ECO:0000256" key="7">
    <source>
        <dbReference type="ARBA" id="ARBA00023136"/>
    </source>
</evidence>
<feature type="transmembrane region" description="Helical" evidence="8">
    <location>
        <begin position="435"/>
        <end position="457"/>
    </location>
</feature>
<feature type="transmembrane region" description="Helical" evidence="8">
    <location>
        <begin position="477"/>
        <end position="498"/>
    </location>
</feature>
<evidence type="ECO:0000256" key="5">
    <source>
        <dbReference type="ARBA" id="ARBA00022692"/>
    </source>
</evidence>
<dbReference type="PANTHER" id="PTHR32063:SF19">
    <property type="entry name" value="CATION EFFLUX SYSTEM PROTEIN CUSA"/>
    <property type="match status" value="1"/>
</dbReference>
<dbReference type="Proteomes" id="UP000236655">
    <property type="component" value="Chromosome"/>
</dbReference>
<dbReference type="NCBIfam" id="TIGR00914">
    <property type="entry name" value="2A0601"/>
    <property type="match status" value="1"/>
</dbReference>
<name>A0A2I7N6K5_9NEIS</name>
<comment type="subcellular location">
    <subcellularLocation>
        <location evidence="1">Cell membrane</location>
        <topology evidence="1">Multi-pass membrane protein</topology>
    </subcellularLocation>
</comment>
<sequence>MIKKIINWSIQYRFLLLIGTLLFIVLGIFYAKQTTVDAIPDLSDVQVIIQADYPGQAPNVVEDQVTYPLTTAMLAVPGAELVRGISGFGVSYVYIIFKDGTDLYWARSRVLEYLSQISSKLPKQVQVSLGPDATGVGWVYEYALVDKSNQHDLWQLTSLQNWFLKFELQKVPGVAEVATIGGMVKQYQVVVDPDKLRAYGLTLAQVQTAIQAGNSDGGGSVVEMGDAEYMIRSSGFIRKLQDIQNIPLSSGSNGTPILLKDVARVQLGPQARRGVAELNGQGEVVGGVIVMRSNQNAMQTIENVKAKLEQVKAGLPQGVEIIPTYDRSGLIERAIATLKDKLVEEFILVSLICVLFLFHLRSALVIIISLPIGILMALVIMRFQGINANIMSLGGIAIAVGAMVDAAVVMVENVHKHFEKTEVNENNRWDVIREACYEVAPPLFFSLLIITFSFLPIFTLQGQEGKLFDPLAFTKTYSMATAAFLSISLVPVLMGWFIRGKIVPEHKNPINKFLQVIYKPFINHALNKPKLILVIALILVGIGLWPLTQLGKEFMPSLNEGDILYMPTTLPGISINDARTILQRTDKLITAVPEVKSVFGKAGRAETATDPAQLSMFETIIQLKPQSEWRKGMTMDKIIAELDSKVKLPGLSNAWVMPIRTRIDMLSTGIKTPIGIKIFGPDLSVVQKLGKQIEVVIKKLPGTSTVYAERVSGGRYITININREAAARYGLNIADVQTIIQSAIGGENVSQTIEGRERYPINIRYPREIRDSINKLKWLPLVTPSGATVPLGEIAQIQIDNGPDMIRSENAKLDGLVYIDINGSDLAGYVKTAQQVIASQVKLPAGYSIAWSGQYEYMERAKERLAYAAPITLVIIALLLYFCFGRLTEVLMILFSLPFALGGGIWIVYLLGYNLSVAVSVGFIALSGVAAETGVIMLVYLNHALEERRCIAQQENRKLTNADIKLAVMEGSLLRLRPKIMTVCAIIGGLLPIMLFGGTGSEVISHIAAPMIGGMVSSTILTLLVIPCVYLVWNQYQNAKK</sequence>
<protein>
    <submittedName>
        <fullName evidence="9">CusA/CzcA family heavy metal efflux RND transporter</fullName>
    </submittedName>
</protein>
<feature type="transmembrane region" description="Helical" evidence="8">
    <location>
        <begin position="531"/>
        <end position="548"/>
    </location>
</feature>
<keyword evidence="4" id="KW-1003">Cell membrane</keyword>
<dbReference type="Gene3D" id="3.30.70.1320">
    <property type="entry name" value="Multidrug efflux transporter AcrB pore domain like"/>
    <property type="match status" value="1"/>
</dbReference>
<dbReference type="Gene3D" id="3.30.70.1430">
    <property type="entry name" value="Multidrug efflux transporter AcrB pore domain"/>
    <property type="match status" value="2"/>
</dbReference>
<dbReference type="InterPro" id="IPR027463">
    <property type="entry name" value="AcrB_DN_DC_subdom"/>
</dbReference>
<evidence type="ECO:0000256" key="2">
    <source>
        <dbReference type="ARBA" id="ARBA00010942"/>
    </source>
</evidence>
<keyword evidence="3" id="KW-0813">Transport</keyword>
<dbReference type="GO" id="GO:0008324">
    <property type="term" value="F:monoatomic cation transmembrane transporter activity"/>
    <property type="evidence" value="ECO:0007669"/>
    <property type="project" value="InterPro"/>
</dbReference>
<feature type="transmembrane region" description="Helical" evidence="8">
    <location>
        <begin position="865"/>
        <end position="884"/>
    </location>
</feature>
<dbReference type="PRINTS" id="PR00702">
    <property type="entry name" value="ACRIFLAVINRP"/>
</dbReference>
<proteinExistence type="inferred from homology"/>
<dbReference type="InterPro" id="IPR004763">
    <property type="entry name" value="CusA-like"/>
</dbReference>
<evidence type="ECO:0000256" key="8">
    <source>
        <dbReference type="SAM" id="Phobius"/>
    </source>
</evidence>
<dbReference type="EMBL" id="CP024847">
    <property type="protein sequence ID" value="AUR52084.1"/>
    <property type="molecule type" value="Genomic_DNA"/>
</dbReference>
<dbReference type="Pfam" id="PF00873">
    <property type="entry name" value="ACR_tran"/>
    <property type="match status" value="1"/>
</dbReference>
<dbReference type="PANTHER" id="PTHR32063">
    <property type="match status" value="1"/>
</dbReference>
<accession>A0A2I7N6K5</accession>
<feature type="transmembrane region" description="Helical" evidence="8">
    <location>
        <begin position="891"/>
        <end position="911"/>
    </location>
</feature>
<reference evidence="10" key="1">
    <citation type="submission" date="2017-11" db="EMBL/GenBank/DDBJ databases">
        <authorList>
            <person name="Chan K.G."/>
            <person name="Lee L.S."/>
        </authorList>
    </citation>
    <scope>NUCLEOTIDE SEQUENCE [LARGE SCALE GENOMIC DNA]</scope>
    <source>
        <strain evidence="10">DSM 100970</strain>
    </source>
</reference>
<keyword evidence="10" id="KW-1185">Reference proteome</keyword>
<dbReference type="GO" id="GO:0005886">
    <property type="term" value="C:plasma membrane"/>
    <property type="evidence" value="ECO:0007669"/>
    <property type="project" value="UniProtKB-SubCell"/>
</dbReference>
<evidence type="ECO:0000313" key="9">
    <source>
        <dbReference type="EMBL" id="AUR52084.1"/>
    </source>
</evidence>
<evidence type="ECO:0000256" key="3">
    <source>
        <dbReference type="ARBA" id="ARBA00022448"/>
    </source>
</evidence>
<feature type="transmembrane region" description="Helical" evidence="8">
    <location>
        <begin position="1011"/>
        <end position="1033"/>
    </location>
</feature>
<feature type="transmembrane region" description="Helical" evidence="8">
    <location>
        <begin position="363"/>
        <end position="384"/>
    </location>
</feature>
<keyword evidence="5 8" id="KW-0812">Transmembrane</keyword>
<feature type="transmembrane region" description="Helical" evidence="8">
    <location>
        <begin position="390"/>
        <end position="414"/>
    </location>
</feature>
<dbReference type="OrthoDB" id="9176633at2"/>
<evidence type="ECO:0000256" key="4">
    <source>
        <dbReference type="ARBA" id="ARBA00022475"/>
    </source>
</evidence>
<dbReference type="Gene3D" id="3.30.70.1440">
    <property type="entry name" value="Multidrug efflux transporter AcrB pore domain"/>
    <property type="match status" value="1"/>
</dbReference>
<feature type="transmembrane region" description="Helical" evidence="8">
    <location>
        <begin position="917"/>
        <end position="941"/>
    </location>
</feature>
<dbReference type="InterPro" id="IPR001036">
    <property type="entry name" value="Acrflvin-R"/>
</dbReference>
<dbReference type="KEGG" id="nba:CUN60_07145"/>
<dbReference type="RefSeq" id="WP_102951380.1">
    <property type="nucleotide sequence ID" value="NZ_CP024847.1"/>
</dbReference>
<feature type="transmembrane region" description="Helical" evidence="8">
    <location>
        <begin position="12"/>
        <end position="31"/>
    </location>
</feature>